<dbReference type="Proteomes" id="UP000291117">
    <property type="component" value="Unassembled WGS sequence"/>
</dbReference>
<evidence type="ECO:0000313" key="9">
    <source>
        <dbReference type="EMBL" id="TKC63834.1"/>
    </source>
</evidence>
<dbReference type="InterPro" id="IPR033985">
    <property type="entry name" value="SusD-like_N"/>
</dbReference>
<evidence type="ECO:0000313" key="11">
    <source>
        <dbReference type="Proteomes" id="UP000309594"/>
    </source>
</evidence>
<protein>
    <submittedName>
        <fullName evidence="8">RagB/SusD family nutrient uptake outer membrane protein</fullName>
    </submittedName>
</protein>
<dbReference type="Pfam" id="PF07980">
    <property type="entry name" value="SusD_RagB"/>
    <property type="match status" value="1"/>
</dbReference>
<evidence type="ECO:0000256" key="1">
    <source>
        <dbReference type="ARBA" id="ARBA00004442"/>
    </source>
</evidence>
<proteinExistence type="inferred from homology"/>
<feature type="domain" description="SusD-like N-terminal" evidence="7">
    <location>
        <begin position="33"/>
        <end position="217"/>
    </location>
</feature>
<comment type="subcellular location">
    <subcellularLocation>
        <location evidence="1">Cell outer membrane</location>
    </subcellularLocation>
</comment>
<evidence type="ECO:0000259" key="6">
    <source>
        <dbReference type="Pfam" id="PF07980"/>
    </source>
</evidence>
<evidence type="ECO:0000259" key="7">
    <source>
        <dbReference type="Pfam" id="PF14322"/>
    </source>
</evidence>
<evidence type="ECO:0000313" key="10">
    <source>
        <dbReference type="Proteomes" id="UP000291117"/>
    </source>
</evidence>
<keyword evidence="3" id="KW-0732">Signal</keyword>
<sequence>MKTLYKFLTVGIMLIGAYGCKKELSAPPKNAKVEGNTILDQATSQIALNGAYYNFANATNIKTGWQQHQILPAQFAGYLGYGFGASASEENMTEGAAGSYWDESYKALNSTNGVIKGVNELADNKFTGNRKKEIIAEAKFIRAYSHFKLLSYYGEWYKIGSAQGVLLRDELSTLTNITKKRSTVKESYDFIIADLNEVIANGPVSNPNHYATKWAAMLLKMRVLMSRAGTGNYTEVIALADNIMQNSPYVLEASQQNLFHTIGLSSKEVILGIKPQALQSSDPYSKTRQYYPGASSLYVAKSALKDLYANDPRGSWVIGTASAYSQYSPNTFYFNKYNAQGSTPSALTETDYAMRLTEVYLLKAEAIIRSGGSLGTAKTLIHQIQEKAGITAVSNNFHYLAVEAANTPDALLLELYKETSKSMVGEDGSEWMALLRFPLVTVMQLKPTITSQIQYIIPVPKSEFIYNPQFGDQNTGYSAN</sequence>
<feature type="domain" description="RagB/SusD" evidence="6">
    <location>
        <begin position="301"/>
        <end position="396"/>
    </location>
</feature>
<reference evidence="9 11" key="2">
    <citation type="submission" date="2019-04" db="EMBL/GenBank/DDBJ databases">
        <title>Pedobacter sp. RP-1-16 sp. nov., isolated from Arctic soil.</title>
        <authorList>
            <person name="Dahal R.H."/>
            <person name="Kim D.-U."/>
        </authorList>
    </citation>
    <scope>NUCLEOTIDE SEQUENCE [LARGE SCALE GENOMIC DNA]</scope>
    <source>
        <strain evidence="9 11">RP-1-16</strain>
    </source>
</reference>
<dbReference type="InterPro" id="IPR011990">
    <property type="entry name" value="TPR-like_helical_dom_sf"/>
</dbReference>
<dbReference type="Proteomes" id="UP000309594">
    <property type="component" value="Unassembled WGS sequence"/>
</dbReference>
<dbReference type="EMBL" id="SWDX01000002">
    <property type="protein sequence ID" value="TKC63834.1"/>
    <property type="molecule type" value="Genomic_DNA"/>
</dbReference>
<dbReference type="GO" id="GO:0009279">
    <property type="term" value="C:cell outer membrane"/>
    <property type="evidence" value="ECO:0007669"/>
    <property type="project" value="UniProtKB-SubCell"/>
</dbReference>
<keyword evidence="4" id="KW-0472">Membrane</keyword>
<dbReference type="OrthoDB" id="5694214at2"/>
<name>A0A4R0NFN9_9SPHI</name>
<accession>A0A4U1GIX0</accession>
<dbReference type="RefSeq" id="WP_131606402.1">
    <property type="nucleotide sequence ID" value="NZ_SJSM01000001.1"/>
</dbReference>
<organism evidence="8 10">
    <name type="scientific">Pedobacter hiemivivus</name>
    <dbReference type="NCBI Taxonomy" id="2530454"/>
    <lineage>
        <taxon>Bacteria</taxon>
        <taxon>Pseudomonadati</taxon>
        <taxon>Bacteroidota</taxon>
        <taxon>Sphingobacteriia</taxon>
        <taxon>Sphingobacteriales</taxon>
        <taxon>Sphingobacteriaceae</taxon>
        <taxon>Pedobacter</taxon>
    </lineage>
</organism>
<accession>A0A4R0NFN9</accession>
<evidence type="ECO:0000256" key="4">
    <source>
        <dbReference type="ARBA" id="ARBA00023136"/>
    </source>
</evidence>
<evidence type="ECO:0000256" key="2">
    <source>
        <dbReference type="ARBA" id="ARBA00006275"/>
    </source>
</evidence>
<dbReference type="Gene3D" id="1.25.40.390">
    <property type="match status" value="1"/>
</dbReference>
<comment type="similarity">
    <text evidence="2">Belongs to the SusD family.</text>
</comment>
<comment type="caution">
    <text evidence="8">The sequence shown here is derived from an EMBL/GenBank/DDBJ whole genome shotgun (WGS) entry which is preliminary data.</text>
</comment>
<evidence type="ECO:0000256" key="3">
    <source>
        <dbReference type="ARBA" id="ARBA00022729"/>
    </source>
</evidence>
<gene>
    <name evidence="8" type="ORF">EZ444_01175</name>
    <name evidence="9" type="ORF">FBD94_05670</name>
</gene>
<evidence type="ECO:0000313" key="8">
    <source>
        <dbReference type="EMBL" id="TCC99319.1"/>
    </source>
</evidence>
<dbReference type="InterPro" id="IPR012944">
    <property type="entry name" value="SusD_RagB_dom"/>
</dbReference>
<dbReference type="PROSITE" id="PS51257">
    <property type="entry name" value="PROKAR_LIPOPROTEIN"/>
    <property type="match status" value="1"/>
</dbReference>
<dbReference type="SUPFAM" id="SSF48452">
    <property type="entry name" value="TPR-like"/>
    <property type="match status" value="1"/>
</dbReference>
<keyword evidence="5" id="KW-0998">Cell outer membrane</keyword>
<evidence type="ECO:0000256" key="5">
    <source>
        <dbReference type="ARBA" id="ARBA00023237"/>
    </source>
</evidence>
<dbReference type="Pfam" id="PF14322">
    <property type="entry name" value="SusD-like_3"/>
    <property type="match status" value="1"/>
</dbReference>
<keyword evidence="10" id="KW-1185">Reference proteome</keyword>
<dbReference type="EMBL" id="SJSM01000001">
    <property type="protein sequence ID" value="TCC99319.1"/>
    <property type="molecule type" value="Genomic_DNA"/>
</dbReference>
<reference evidence="8 10" key="1">
    <citation type="submission" date="2019-02" db="EMBL/GenBank/DDBJ databases">
        <title>Pedobacter sp. RP-3-8 sp. nov., isolated from Arctic soil.</title>
        <authorList>
            <person name="Dahal R.H."/>
        </authorList>
    </citation>
    <scope>NUCLEOTIDE SEQUENCE [LARGE SCALE GENOMIC DNA]</scope>
    <source>
        <strain evidence="8 10">RP-3-8</strain>
    </source>
</reference>
<dbReference type="AlphaFoldDB" id="A0A4R0NFN9"/>